<keyword evidence="1" id="KW-0255">Endonuclease</keyword>
<comment type="caution">
    <text evidence="1">The sequence shown here is derived from an EMBL/GenBank/DDBJ whole genome shotgun (WGS) entry which is preliminary data.</text>
</comment>
<evidence type="ECO:0000313" key="1">
    <source>
        <dbReference type="EMBL" id="MDC9597940.1"/>
    </source>
</evidence>
<dbReference type="EC" id="3.1.21.-" evidence="1"/>
<dbReference type="Pfam" id="PF09563">
    <property type="entry name" value="RE_LlaJI"/>
    <property type="match status" value="1"/>
</dbReference>
<reference evidence="1 2" key="1">
    <citation type="submission" date="2023-02" db="EMBL/GenBank/DDBJ databases">
        <title>Entomopathogenic bacteria.</title>
        <authorList>
            <person name="Machado R.A."/>
        </authorList>
    </citation>
    <scope>NUCLEOTIDE SEQUENCE [LARGE SCALE GENOMIC DNA]</scope>
    <source>
        <strain evidence="1 2">XENO-2</strain>
    </source>
</reference>
<dbReference type="GO" id="GO:0016787">
    <property type="term" value="F:hydrolase activity"/>
    <property type="evidence" value="ECO:0007669"/>
    <property type="project" value="UniProtKB-KW"/>
</dbReference>
<keyword evidence="2" id="KW-1185">Reference proteome</keyword>
<organism evidence="1 2">
    <name type="scientific">Xenorhabdus anantnagensis</name>
    <dbReference type="NCBI Taxonomy" id="3025875"/>
    <lineage>
        <taxon>Bacteria</taxon>
        <taxon>Pseudomonadati</taxon>
        <taxon>Pseudomonadota</taxon>
        <taxon>Gammaproteobacteria</taxon>
        <taxon>Enterobacterales</taxon>
        <taxon>Morganellaceae</taxon>
        <taxon>Xenorhabdus</taxon>
    </lineage>
</organism>
<dbReference type="InterPro" id="IPR018579">
    <property type="entry name" value="Restrct_endonuc_II_LlaJI"/>
</dbReference>
<keyword evidence="1" id="KW-0378">Hydrolase</keyword>
<dbReference type="RefSeq" id="WP_273576475.1">
    <property type="nucleotide sequence ID" value="NZ_JAQRFN010000019.1"/>
</dbReference>
<evidence type="ECO:0000313" key="2">
    <source>
        <dbReference type="Proteomes" id="UP001220225"/>
    </source>
</evidence>
<dbReference type="GO" id="GO:0004519">
    <property type="term" value="F:endonuclease activity"/>
    <property type="evidence" value="ECO:0007669"/>
    <property type="project" value="UniProtKB-KW"/>
</dbReference>
<sequence length="436" mass="49446">MKDNPDFHFSFFNDRCAVSKLPESLNYSLRYNGLIPTGTTNIHFCGLVFYEGKTAIFLPRNSEVKDNASKEEIARSLLRSIHRYKQAADSATETADEGNGIIGSDSLSLFISLINDYAVNGLYSRRVRLTFRNNGKTDWSKTISRMPSFVVGDDIFYPEIYGTKKQVIHDCDISRIHAQIIRSLCLSIGWITFPNPGAIIQKLSHIPPPSVSKEVQISLLIQELHTAYSDRDIFLLKNLIQYLKKESGDINNNMVIGIRECHGLWERMLDTCLLHTEKVNHRLTAPVYKVSGDYILASSKGHRTDTVLRHPDENKYVIIDAKYYEARNVATAPKLSDIVKQFYYAKAMLLIEKEAKSVINVFVFPGIKGNIESVHMATKGLKGKYRKEDCLDSDYPPILCIYQDPIELLSHYSQGIPLRELSQKIINLSLTDSQPS</sequence>
<accession>A0ABT5LUB9</accession>
<protein>
    <submittedName>
        <fullName evidence="1">LlaJI family restriction endonuclease</fullName>
        <ecNumber evidence="1">3.1.21.-</ecNumber>
    </submittedName>
</protein>
<dbReference type="EMBL" id="JAQRFN010000019">
    <property type="protein sequence ID" value="MDC9597940.1"/>
    <property type="molecule type" value="Genomic_DNA"/>
</dbReference>
<dbReference type="Proteomes" id="UP001220225">
    <property type="component" value="Unassembled WGS sequence"/>
</dbReference>
<gene>
    <name evidence="1" type="ORF">PSI14_14050</name>
</gene>
<name>A0ABT5LUB9_9GAMM</name>
<proteinExistence type="predicted"/>
<keyword evidence="1" id="KW-0540">Nuclease</keyword>